<dbReference type="PANTHER" id="PTHR13847">
    <property type="entry name" value="SARCOSINE DEHYDROGENASE-RELATED"/>
    <property type="match status" value="1"/>
</dbReference>
<evidence type="ECO:0000259" key="1">
    <source>
        <dbReference type="Pfam" id="PF01266"/>
    </source>
</evidence>
<feature type="domain" description="FAD dependent oxidoreductase" evidence="1">
    <location>
        <begin position="3"/>
        <end position="322"/>
    </location>
</feature>
<dbReference type="InterPro" id="IPR006076">
    <property type="entry name" value="FAD-dep_OxRdtase"/>
</dbReference>
<keyword evidence="3" id="KW-1185">Reference proteome</keyword>
<evidence type="ECO:0000313" key="3">
    <source>
        <dbReference type="Proteomes" id="UP000798602"/>
    </source>
</evidence>
<dbReference type="SUPFAM" id="SSF54373">
    <property type="entry name" value="FAD-linked reductases, C-terminal domain"/>
    <property type="match status" value="1"/>
</dbReference>
<protein>
    <submittedName>
        <fullName evidence="2">FAD-dependent oxidoreductase</fullName>
    </submittedName>
</protein>
<dbReference type="Gene3D" id="3.50.50.60">
    <property type="entry name" value="FAD/NAD(P)-binding domain"/>
    <property type="match status" value="1"/>
</dbReference>
<reference evidence="3" key="1">
    <citation type="submission" date="2020-01" db="EMBL/GenBank/DDBJ databases">
        <title>Sphingomonas sp. strain CSW-10.</title>
        <authorList>
            <person name="Chen W.-M."/>
        </authorList>
    </citation>
    <scope>NUCLEOTIDE SEQUENCE [LARGE SCALE GENOMIC DNA]</scope>
    <source>
        <strain evidence="3">NST-5</strain>
    </source>
</reference>
<dbReference type="EMBL" id="JAABLM010000006">
    <property type="protein sequence ID" value="NBL64771.1"/>
    <property type="molecule type" value="Genomic_DNA"/>
</dbReference>
<organism evidence="2 3">
    <name type="scientific">Flavobacterium ichthyis</name>
    <dbReference type="NCBI Taxonomy" id="2698827"/>
    <lineage>
        <taxon>Bacteria</taxon>
        <taxon>Pseudomonadati</taxon>
        <taxon>Bacteroidota</taxon>
        <taxon>Flavobacteriia</taxon>
        <taxon>Flavobacteriales</taxon>
        <taxon>Flavobacteriaceae</taxon>
        <taxon>Flavobacterium</taxon>
    </lineage>
</organism>
<dbReference type="SUPFAM" id="SSF51971">
    <property type="entry name" value="Nucleotide-binding domain"/>
    <property type="match status" value="1"/>
</dbReference>
<name>A0ABW9Z7U5_9FLAO</name>
<proteinExistence type="predicted"/>
<dbReference type="Pfam" id="PF01266">
    <property type="entry name" value="DAO"/>
    <property type="match status" value="1"/>
</dbReference>
<sequence length="349" mass="39399">MIDYIIVGSGLAGISFAETALQNNKTIILFDNHSQNSSTVAGGMYNAVILKRYTKAWKASEQLQLLDSFYEAVENRIGTKVNIPIRIFRKIFSAEEQNDFIHASDKRDLEDFLSPEIVHKNYNGITAPFGFGEILKTGYVDTALLLKKYQSWLKENNFLQENSFQFSELQIFPDYVQYQNIQAKNIVFAEGFGVVNNPFFNNLPIVGTKGELLLVKIPNLNLDAVIKSSVFIMPLGNDLYKVGATYNWDDKTNEPTVEGKKELMESLKSIVSLDFEIVDHVAGIRPTTKDRKPLAGTHPKHANVHILNGLGTRGVMIGPHLALQLYNSIEKNIEIDIEANIKRFKKIIW</sequence>
<accession>A0ABW9Z7U5</accession>
<evidence type="ECO:0000313" key="2">
    <source>
        <dbReference type="EMBL" id="NBL64771.1"/>
    </source>
</evidence>
<gene>
    <name evidence="2" type="ORF">GV828_06100</name>
</gene>
<dbReference type="RefSeq" id="WP_166536599.1">
    <property type="nucleotide sequence ID" value="NZ_JAABLM010000006.1"/>
</dbReference>
<dbReference type="Proteomes" id="UP000798602">
    <property type="component" value="Unassembled WGS sequence"/>
</dbReference>
<dbReference type="InterPro" id="IPR036188">
    <property type="entry name" value="FAD/NAD-bd_sf"/>
</dbReference>
<comment type="caution">
    <text evidence="2">The sequence shown here is derived from an EMBL/GenBank/DDBJ whole genome shotgun (WGS) entry which is preliminary data.</text>
</comment>
<dbReference type="Gene3D" id="3.30.9.10">
    <property type="entry name" value="D-Amino Acid Oxidase, subunit A, domain 2"/>
    <property type="match status" value="1"/>
</dbReference>